<reference evidence="1" key="1">
    <citation type="submission" date="2019-08" db="EMBL/GenBank/DDBJ databases">
        <authorList>
            <person name="Kucharzyk K."/>
            <person name="Murdoch R.W."/>
            <person name="Higgins S."/>
            <person name="Loffler F."/>
        </authorList>
    </citation>
    <scope>NUCLEOTIDE SEQUENCE</scope>
</reference>
<sequence length="89" mass="10220">MTGANKLDMLMMIKMIKLTMATLFFFRRRQESAMKLREGAEIFSLSCILDSDADSKRSFVIVGIAEVLRNSFSLILIPLLLWRLGYEGR</sequence>
<gene>
    <name evidence="1" type="ORF">SDC9_62909</name>
</gene>
<evidence type="ECO:0000313" key="1">
    <source>
        <dbReference type="EMBL" id="MPM16528.1"/>
    </source>
</evidence>
<protein>
    <submittedName>
        <fullName evidence="1">Uncharacterized protein</fullName>
    </submittedName>
</protein>
<comment type="caution">
    <text evidence="1">The sequence shown here is derived from an EMBL/GenBank/DDBJ whole genome shotgun (WGS) entry which is preliminary data.</text>
</comment>
<name>A0A644XL97_9ZZZZ</name>
<dbReference type="EMBL" id="VSSQ01002629">
    <property type="protein sequence ID" value="MPM16528.1"/>
    <property type="molecule type" value="Genomic_DNA"/>
</dbReference>
<dbReference type="AlphaFoldDB" id="A0A644XL97"/>
<accession>A0A644XL97</accession>
<proteinExistence type="predicted"/>
<organism evidence="1">
    <name type="scientific">bioreactor metagenome</name>
    <dbReference type="NCBI Taxonomy" id="1076179"/>
    <lineage>
        <taxon>unclassified sequences</taxon>
        <taxon>metagenomes</taxon>
        <taxon>ecological metagenomes</taxon>
    </lineage>
</organism>